<dbReference type="InterPro" id="IPR029058">
    <property type="entry name" value="AB_hydrolase_fold"/>
</dbReference>
<feature type="domain" description="Peptidase S9 prolyl oligopeptidase catalytic" evidence="2">
    <location>
        <begin position="398"/>
        <end position="583"/>
    </location>
</feature>
<feature type="transmembrane region" description="Helical" evidence="1">
    <location>
        <begin position="30"/>
        <end position="49"/>
    </location>
</feature>
<dbReference type="OrthoDB" id="645060at2"/>
<name>A0A364Y1M7_9BACT</name>
<feature type="transmembrane region" description="Helical" evidence="1">
    <location>
        <begin position="155"/>
        <end position="175"/>
    </location>
</feature>
<dbReference type="RefSeq" id="WP_112747367.1">
    <property type="nucleotide sequence ID" value="NZ_QMFY01000006.1"/>
</dbReference>
<organism evidence="3 4">
    <name type="scientific">Pseudochryseolinea flava</name>
    <dbReference type="NCBI Taxonomy" id="2059302"/>
    <lineage>
        <taxon>Bacteria</taxon>
        <taxon>Pseudomonadati</taxon>
        <taxon>Bacteroidota</taxon>
        <taxon>Cytophagia</taxon>
        <taxon>Cytophagales</taxon>
        <taxon>Fulvivirgaceae</taxon>
        <taxon>Pseudochryseolinea</taxon>
    </lineage>
</organism>
<dbReference type="GO" id="GO:0006508">
    <property type="term" value="P:proteolysis"/>
    <property type="evidence" value="ECO:0007669"/>
    <property type="project" value="InterPro"/>
</dbReference>
<sequence>MKKLAVINVALVVYFLGLICTVLVSYGIGAVFVLSGGAILLGCYTVFLFEQRKNFLSFPVAAATIGIVMVAILFMLGFSLAIDKSLLAVSLFNQIYIVIGFLLLGLFIFFNVSALQNDTDRTHQNVVGTVIGIASFVSFLGFLGVARILPGTVQFIYYSFVLLVFFYAGYFLWAVFRKGLPNKQQSIFALLLSLVMLLFWIVRWQMPDLVQPGLYRVILHLGFVSMIVLPSAIILLKKNHVLIIFILYSVSLDFYFLAFDRDFKFFVNTGGHDCVGEVVPPDPLVTDPGVPLSELFAPVTQMEIDTIRHAWHNKNFSPKNIQIEFQQREPNGDTLYVVSHIVESKRHYGLIRIPAGLDITSAPILMALHGGGVETDVLEPEYLKRIASTACRDVLNKYIVIAPSFRGEIVKGREFCFRSEGNTSDVWQGPAEDAISFLEVVKTLYHKSTDTKVLVMGISRGATVGLLIGGLTEKVDHVIAISTHTDFLQADVFSKERVGKDFARIFFTPQASPAIIRKRMLNSSPYYFAEYVPSFEIHQGTEDLLTTVDHVRRLEQKLQQLHRPDATFKIYYYEGKGHGADDDEIVCQRIRMFANP</sequence>
<comment type="caution">
    <text evidence="3">The sequence shown here is derived from an EMBL/GenBank/DDBJ whole genome shotgun (WGS) entry which is preliminary data.</text>
</comment>
<keyword evidence="4" id="KW-1185">Reference proteome</keyword>
<feature type="transmembrane region" description="Helical" evidence="1">
    <location>
        <begin position="94"/>
        <end position="114"/>
    </location>
</feature>
<evidence type="ECO:0000259" key="2">
    <source>
        <dbReference type="Pfam" id="PF00326"/>
    </source>
</evidence>
<gene>
    <name evidence="3" type="ORF">DQQ10_13285</name>
</gene>
<dbReference type="Gene3D" id="3.40.50.1820">
    <property type="entry name" value="alpha/beta hydrolase"/>
    <property type="match status" value="1"/>
</dbReference>
<dbReference type="Proteomes" id="UP000251889">
    <property type="component" value="Unassembled WGS sequence"/>
</dbReference>
<dbReference type="Pfam" id="PF00326">
    <property type="entry name" value="Peptidase_S9"/>
    <property type="match status" value="1"/>
</dbReference>
<feature type="transmembrane region" description="Helical" evidence="1">
    <location>
        <begin position="187"/>
        <end position="205"/>
    </location>
</feature>
<evidence type="ECO:0000313" key="3">
    <source>
        <dbReference type="EMBL" id="RAW00567.1"/>
    </source>
</evidence>
<feature type="transmembrane region" description="Helical" evidence="1">
    <location>
        <begin position="56"/>
        <end position="82"/>
    </location>
</feature>
<feature type="transmembrane region" description="Helical" evidence="1">
    <location>
        <begin position="126"/>
        <end position="149"/>
    </location>
</feature>
<protein>
    <recommendedName>
        <fullName evidence="2">Peptidase S9 prolyl oligopeptidase catalytic domain-containing protein</fullName>
    </recommendedName>
</protein>
<keyword evidence="1" id="KW-0472">Membrane</keyword>
<keyword evidence="1" id="KW-0812">Transmembrane</keyword>
<proteinExistence type="predicted"/>
<dbReference type="InterPro" id="IPR001375">
    <property type="entry name" value="Peptidase_S9_cat"/>
</dbReference>
<evidence type="ECO:0000256" key="1">
    <source>
        <dbReference type="SAM" id="Phobius"/>
    </source>
</evidence>
<feature type="transmembrane region" description="Helical" evidence="1">
    <location>
        <begin position="241"/>
        <end position="259"/>
    </location>
</feature>
<feature type="transmembrane region" description="Helical" evidence="1">
    <location>
        <begin position="5"/>
        <end position="24"/>
    </location>
</feature>
<evidence type="ECO:0000313" key="4">
    <source>
        <dbReference type="Proteomes" id="UP000251889"/>
    </source>
</evidence>
<dbReference type="SUPFAM" id="SSF53474">
    <property type="entry name" value="alpha/beta-Hydrolases"/>
    <property type="match status" value="1"/>
</dbReference>
<dbReference type="AlphaFoldDB" id="A0A364Y1M7"/>
<dbReference type="EMBL" id="QMFY01000006">
    <property type="protein sequence ID" value="RAW00567.1"/>
    <property type="molecule type" value="Genomic_DNA"/>
</dbReference>
<feature type="transmembrane region" description="Helical" evidence="1">
    <location>
        <begin position="217"/>
        <end position="236"/>
    </location>
</feature>
<dbReference type="GO" id="GO:0008236">
    <property type="term" value="F:serine-type peptidase activity"/>
    <property type="evidence" value="ECO:0007669"/>
    <property type="project" value="InterPro"/>
</dbReference>
<reference evidence="3 4" key="1">
    <citation type="submission" date="2018-06" db="EMBL/GenBank/DDBJ databases">
        <title>Chryseolinea flavus sp. nov., a member of the phylum Bacteroidetes isolated from soil.</title>
        <authorList>
            <person name="Li Y."/>
            <person name="Wang J."/>
        </authorList>
    </citation>
    <scope>NUCLEOTIDE SEQUENCE [LARGE SCALE GENOMIC DNA]</scope>
    <source>
        <strain evidence="3 4">SDU1-6</strain>
    </source>
</reference>
<accession>A0A364Y1M7</accession>
<keyword evidence="1" id="KW-1133">Transmembrane helix</keyword>